<accession>A0A2N4TLC3</accession>
<protein>
    <submittedName>
        <fullName evidence="1">Uncharacterized protein</fullName>
    </submittedName>
</protein>
<sequence length="121" mass="13608">MEELIERWHAFAGQTKEAIADQFNDASQALLREVANTCLADTTLDGEVFASADEFAQCVFDLRKNEKAWSRALGELLLKTHEQFDAGLADEAKESLRQFRGDCPWRLFAEIADTQVHNFGG</sequence>
<gene>
    <name evidence="1" type="ORF">C0Q88_22030</name>
</gene>
<evidence type="ECO:0000313" key="1">
    <source>
        <dbReference type="EMBL" id="PLC40484.1"/>
    </source>
</evidence>
<comment type="caution">
    <text evidence="1">The sequence shown here is derived from an EMBL/GenBank/DDBJ whole genome shotgun (WGS) entry which is preliminary data.</text>
</comment>
<evidence type="ECO:0000313" key="2">
    <source>
        <dbReference type="Proteomes" id="UP000234456"/>
    </source>
</evidence>
<organism evidence="1 2">
    <name type="scientific">Ralstonia pickettii</name>
    <name type="common">Burkholderia pickettii</name>
    <dbReference type="NCBI Taxonomy" id="329"/>
    <lineage>
        <taxon>Bacteria</taxon>
        <taxon>Pseudomonadati</taxon>
        <taxon>Pseudomonadota</taxon>
        <taxon>Betaproteobacteria</taxon>
        <taxon>Burkholderiales</taxon>
        <taxon>Burkholderiaceae</taxon>
        <taxon>Ralstonia</taxon>
    </lineage>
</organism>
<proteinExistence type="predicted"/>
<name>A0A2N4TLC3_RALPI</name>
<reference evidence="1 2" key="1">
    <citation type="submission" date="2017-12" db="EMBL/GenBank/DDBJ databases">
        <title>Draft genome sequence of Ralstonia pickettii 52.</title>
        <authorList>
            <person name="Zheng B."/>
        </authorList>
    </citation>
    <scope>NUCLEOTIDE SEQUENCE [LARGE SCALE GENOMIC DNA]</scope>
    <source>
        <strain evidence="1 2">52</strain>
    </source>
</reference>
<dbReference type="AlphaFoldDB" id="A0A2N4TLC3"/>
<dbReference type="OrthoDB" id="8858263at2"/>
<dbReference type="EMBL" id="PKQE01000006">
    <property type="protein sequence ID" value="PLC40484.1"/>
    <property type="molecule type" value="Genomic_DNA"/>
</dbReference>
<dbReference type="RefSeq" id="WP_102067306.1">
    <property type="nucleotide sequence ID" value="NZ_PKQE01000006.1"/>
</dbReference>
<dbReference type="Proteomes" id="UP000234456">
    <property type="component" value="Unassembled WGS sequence"/>
</dbReference>